<dbReference type="EMBL" id="CAJVCH010541751">
    <property type="protein sequence ID" value="CAG7826950.1"/>
    <property type="molecule type" value="Genomic_DNA"/>
</dbReference>
<comment type="caution">
    <text evidence="3">The sequence shown here is derived from an EMBL/GenBank/DDBJ whole genome shotgun (WGS) entry which is preliminary data.</text>
</comment>
<evidence type="ECO:0000256" key="1">
    <source>
        <dbReference type="SAM" id="MobiDB-lite"/>
    </source>
</evidence>
<sequence>MNIRLLVFFLLTIAFQLSQSKHYRCGHFSHKNKAGPCYVPAAKNKNLRLYNARADDSGAFATGNAVSKNCPYGTESDNPNKCRKRGERKKVHKRRNCQHKYSDI</sequence>
<accession>A0A8J2PYT6</accession>
<feature type="signal peptide" evidence="2">
    <location>
        <begin position="1"/>
        <end position="20"/>
    </location>
</feature>
<dbReference type="Proteomes" id="UP000708208">
    <property type="component" value="Unassembled WGS sequence"/>
</dbReference>
<keyword evidence="4" id="KW-1185">Reference proteome</keyword>
<organism evidence="3 4">
    <name type="scientific">Allacma fusca</name>
    <dbReference type="NCBI Taxonomy" id="39272"/>
    <lineage>
        <taxon>Eukaryota</taxon>
        <taxon>Metazoa</taxon>
        <taxon>Ecdysozoa</taxon>
        <taxon>Arthropoda</taxon>
        <taxon>Hexapoda</taxon>
        <taxon>Collembola</taxon>
        <taxon>Symphypleona</taxon>
        <taxon>Sminthuridae</taxon>
        <taxon>Allacma</taxon>
    </lineage>
</organism>
<reference evidence="3" key="1">
    <citation type="submission" date="2021-06" db="EMBL/GenBank/DDBJ databases">
        <authorList>
            <person name="Hodson N. C."/>
            <person name="Mongue J. A."/>
            <person name="Jaron S. K."/>
        </authorList>
    </citation>
    <scope>NUCLEOTIDE SEQUENCE</scope>
</reference>
<name>A0A8J2PYT6_9HEXA</name>
<evidence type="ECO:0008006" key="5">
    <source>
        <dbReference type="Google" id="ProtNLM"/>
    </source>
</evidence>
<gene>
    <name evidence="3" type="ORF">AFUS01_LOCUS36973</name>
</gene>
<keyword evidence="2" id="KW-0732">Signal</keyword>
<proteinExistence type="predicted"/>
<feature type="region of interest" description="Disordered" evidence="1">
    <location>
        <begin position="71"/>
        <end position="104"/>
    </location>
</feature>
<feature type="chain" id="PRO_5035251836" description="Secreted protein" evidence="2">
    <location>
        <begin position="21"/>
        <end position="104"/>
    </location>
</feature>
<evidence type="ECO:0000313" key="4">
    <source>
        <dbReference type="Proteomes" id="UP000708208"/>
    </source>
</evidence>
<dbReference type="AlphaFoldDB" id="A0A8J2PYT6"/>
<evidence type="ECO:0000256" key="2">
    <source>
        <dbReference type="SAM" id="SignalP"/>
    </source>
</evidence>
<protein>
    <recommendedName>
        <fullName evidence="5">Secreted protein</fullName>
    </recommendedName>
</protein>
<evidence type="ECO:0000313" key="3">
    <source>
        <dbReference type="EMBL" id="CAG7826950.1"/>
    </source>
</evidence>
<feature type="compositionally biased region" description="Basic residues" evidence="1">
    <location>
        <begin position="81"/>
        <end position="98"/>
    </location>
</feature>